<name>A0A7Y9E278_9PSEU</name>
<evidence type="ECO:0000313" key="1">
    <source>
        <dbReference type="EMBL" id="NYD39657.1"/>
    </source>
</evidence>
<accession>A0A7Y9E278</accession>
<dbReference type="PANTHER" id="PTHR35585:SF1">
    <property type="entry name" value="HHE DOMAIN PROTEIN (AFU_ORTHOLOGUE AFUA_4G00730)"/>
    <property type="match status" value="1"/>
</dbReference>
<dbReference type="AlphaFoldDB" id="A0A7Y9E278"/>
<protein>
    <recommendedName>
        <fullName evidence="3">Hemerythrin HHE cation binding domain-containing protein</fullName>
    </recommendedName>
</protein>
<evidence type="ECO:0008006" key="3">
    <source>
        <dbReference type="Google" id="ProtNLM"/>
    </source>
</evidence>
<evidence type="ECO:0000313" key="2">
    <source>
        <dbReference type="Proteomes" id="UP000535890"/>
    </source>
</evidence>
<sequence>MLPSTADQSTTRPAPETDGEDLLLRLTREHRDAAGLVLALQRWTGSGAGDPVETARELITDLVRHSVAERIHLLPLVRRYVPEGDAAADRIDAGQQKLEYQLQQLERLPMKGDFWIHLKIVDALVTQHAGELESHVFPALAAACPAGELRDAGARAARTARTAPTHPHPHAPREGAALAAAAPGAGLVDRVRDLFRS</sequence>
<proteinExistence type="predicted"/>
<dbReference type="Proteomes" id="UP000535890">
    <property type="component" value="Unassembled WGS sequence"/>
</dbReference>
<organism evidence="1 2">
    <name type="scientific">Actinomycetospora corticicola</name>
    <dbReference type="NCBI Taxonomy" id="663602"/>
    <lineage>
        <taxon>Bacteria</taxon>
        <taxon>Bacillati</taxon>
        <taxon>Actinomycetota</taxon>
        <taxon>Actinomycetes</taxon>
        <taxon>Pseudonocardiales</taxon>
        <taxon>Pseudonocardiaceae</taxon>
        <taxon>Actinomycetospora</taxon>
    </lineage>
</organism>
<dbReference type="RefSeq" id="WP_179796948.1">
    <property type="nucleotide sequence ID" value="NZ_BAABHP010000032.1"/>
</dbReference>
<comment type="caution">
    <text evidence="1">The sequence shown here is derived from an EMBL/GenBank/DDBJ whole genome shotgun (WGS) entry which is preliminary data.</text>
</comment>
<dbReference type="EMBL" id="JACCBN010000001">
    <property type="protein sequence ID" value="NYD39657.1"/>
    <property type="molecule type" value="Genomic_DNA"/>
</dbReference>
<gene>
    <name evidence="1" type="ORF">BJ983_005759</name>
</gene>
<reference evidence="1 2" key="1">
    <citation type="submission" date="2020-07" db="EMBL/GenBank/DDBJ databases">
        <title>Sequencing the genomes of 1000 actinobacteria strains.</title>
        <authorList>
            <person name="Klenk H.-P."/>
        </authorList>
    </citation>
    <scope>NUCLEOTIDE SEQUENCE [LARGE SCALE GENOMIC DNA]</scope>
    <source>
        <strain evidence="1 2">DSM 45772</strain>
    </source>
</reference>
<dbReference type="PANTHER" id="PTHR35585">
    <property type="entry name" value="HHE DOMAIN PROTEIN (AFU_ORTHOLOGUE AFUA_4G00730)"/>
    <property type="match status" value="1"/>
</dbReference>
<keyword evidence="2" id="KW-1185">Reference proteome</keyword>